<dbReference type="Proteomes" id="UP000216682">
    <property type="component" value="Unassembled WGS sequence"/>
</dbReference>
<evidence type="ECO:0000313" key="3">
    <source>
        <dbReference type="EMBL" id="OZT77444.1"/>
    </source>
</evidence>
<name>A0A265E779_9STAP</name>
<dbReference type="PANTHER" id="PTHR11091">
    <property type="entry name" value="OXIDOREDUCTASE-RELATED"/>
    <property type="match status" value="1"/>
</dbReference>
<keyword evidence="2" id="KW-0560">Oxidoreductase</keyword>
<dbReference type="InterPro" id="IPR043144">
    <property type="entry name" value="Mal/L-sulf/L-lact_DH-like_ah"/>
</dbReference>
<dbReference type="AlphaFoldDB" id="A0A265E779"/>
<dbReference type="InterPro" id="IPR043143">
    <property type="entry name" value="Mal/L-sulf/L-lact_DH-like_NADP"/>
</dbReference>
<protein>
    <recommendedName>
        <fullName evidence="5">Ureidoglycolate dehydrogenase</fullName>
    </recommendedName>
</protein>
<dbReference type="SUPFAM" id="SSF89733">
    <property type="entry name" value="L-sulfolactate dehydrogenase-like"/>
    <property type="match status" value="1"/>
</dbReference>
<dbReference type="PANTHER" id="PTHR11091:SF0">
    <property type="entry name" value="MALATE DEHYDROGENASE"/>
    <property type="match status" value="1"/>
</dbReference>
<dbReference type="InterPro" id="IPR036111">
    <property type="entry name" value="Mal/L-sulfo/L-lacto_DH-like_sf"/>
</dbReference>
<dbReference type="GO" id="GO:0016491">
    <property type="term" value="F:oxidoreductase activity"/>
    <property type="evidence" value="ECO:0007669"/>
    <property type="project" value="UniProtKB-KW"/>
</dbReference>
<dbReference type="InterPro" id="IPR003767">
    <property type="entry name" value="Malate/L-lactate_DH-like"/>
</dbReference>
<evidence type="ECO:0000256" key="2">
    <source>
        <dbReference type="ARBA" id="ARBA00023002"/>
    </source>
</evidence>
<sequence length="338" mass="37249">MEMRTINVEEARGKVIKKFIDAGLDDIQAKVVTDVLLHADQRGVSSHGLMRLEHYLERIRQGGLNISPNVTFEDTSGSSFICDGDDGLGHYIAHRAVDYAVEKAEKQGIVMGLIKKSSHCGALSYFVKEIAENGYIGLMLSQTDTIAVPFKGTSPYFGSNPIAFSFPKGEKEYPTIIDMATTEVALGKILHAKNTGSQIPYGWGTDENGHETDNPDDVRYLKHFGGPKGYALAFAIDVLTGILGNESYGTNIPPMYKDLDKFRNLSQSIIVINPKMFGDNLIFESMLQQMEAELKDIPTSDGSKVKIPGEIEKEKAVGSEEVVINNNLYKFLNGEEEE</sequence>
<evidence type="ECO:0008006" key="5">
    <source>
        <dbReference type="Google" id="ProtNLM"/>
    </source>
</evidence>
<organism evidence="3 4">
    <name type="scientific">Salinicoccus roseus</name>
    <dbReference type="NCBI Taxonomy" id="45670"/>
    <lineage>
        <taxon>Bacteria</taxon>
        <taxon>Bacillati</taxon>
        <taxon>Bacillota</taxon>
        <taxon>Bacilli</taxon>
        <taxon>Bacillales</taxon>
        <taxon>Staphylococcaceae</taxon>
        <taxon>Salinicoccus</taxon>
    </lineage>
</organism>
<dbReference type="Gene3D" id="1.10.1530.10">
    <property type="match status" value="1"/>
</dbReference>
<evidence type="ECO:0000313" key="4">
    <source>
        <dbReference type="Proteomes" id="UP000216682"/>
    </source>
</evidence>
<gene>
    <name evidence="3" type="ORF">CFN03_05755</name>
</gene>
<evidence type="ECO:0000256" key="1">
    <source>
        <dbReference type="ARBA" id="ARBA00006056"/>
    </source>
</evidence>
<comment type="caution">
    <text evidence="3">The sequence shown here is derived from an EMBL/GenBank/DDBJ whole genome shotgun (WGS) entry which is preliminary data.</text>
</comment>
<reference evidence="3 4" key="1">
    <citation type="submission" date="2017-07" db="EMBL/GenBank/DDBJ databases">
        <title>Shotgun whole genome sequences of three halophilic bacterial isolates.</title>
        <authorList>
            <person name="Pozzo T."/>
            <person name="Higdon S.M."/>
            <person name="Quillaguaman J."/>
        </authorList>
    </citation>
    <scope>NUCLEOTIDE SEQUENCE [LARGE SCALE GENOMIC DNA]</scope>
    <source>
        <strain evidence="3 4">BU-1</strain>
    </source>
</reference>
<dbReference type="Pfam" id="PF02615">
    <property type="entry name" value="Ldh_2"/>
    <property type="match status" value="1"/>
</dbReference>
<comment type="similarity">
    <text evidence="1">Belongs to the LDH2/MDH2 oxidoreductase family.</text>
</comment>
<dbReference type="EMBL" id="NPEZ01000002">
    <property type="protein sequence ID" value="OZT77444.1"/>
    <property type="molecule type" value="Genomic_DNA"/>
</dbReference>
<dbReference type="Gene3D" id="3.30.1370.60">
    <property type="entry name" value="Hypothetical oxidoreductase yiak, domain 2"/>
    <property type="match status" value="1"/>
</dbReference>
<proteinExistence type="inferred from homology"/>
<accession>A0A265E779</accession>